<proteinExistence type="predicted"/>
<dbReference type="EMBL" id="MU154594">
    <property type="protein sequence ID" value="KAF9492876.1"/>
    <property type="molecule type" value="Genomic_DNA"/>
</dbReference>
<dbReference type="OrthoDB" id="10545998at2759"/>
<gene>
    <name evidence="2" type="ORF">BDN71DRAFT_1509096</name>
</gene>
<protein>
    <submittedName>
        <fullName evidence="2">Uncharacterized protein</fullName>
    </submittedName>
</protein>
<feature type="compositionally biased region" description="Polar residues" evidence="1">
    <location>
        <begin position="161"/>
        <end position="170"/>
    </location>
</feature>
<feature type="compositionally biased region" description="Low complexity" evidence="1">
    <location>
        <begin position="140"/>
        <end position="155"/>
    </location>
</feature>
<feature type="compositionally biased region" description="Basic and acidic residues" evidence="1">
    <location>
        <begin position="98"/>
        <end position="114"/>
    </location>
</feature>
<accession>A0A9P6D4Z8</accession>
<feature type="region of interest" description="Disordered" evidence="1">
    <location>
        <begin position="41"/>
        <end position="219"/>
    </location>
</feature>
<organism evidence="2 3">
    <name type="scientific">Pleurotus eryngii</name>
    <name type="common">Boletus of the steppes</name>
    <dbReference type="NCBI Taxonomy" id="5323"/>
    <lineage>
        <taxon>Eukaryota</taxon>
        <taxon>Fungi</taxon>
        <taxon>Dikarya</taxon>
        <taxon>Basidiomycota</taxon>
        <taxon>Agaricomycotina</taxon>
        <taxon>Agaricomycetes</taxon>
        <taxon>Agaricomycetidae</taxon>
        <taxon>Agaricales</taxon>
        <taxon>Pleurotineae</taxon>
        <taxon>Pleurotaceae</taxon>
        <taxon>Pleurotus</taxon>
    </lineage>
</organism>
<keyword evidence="3" id="KW-1185">Reference proteome</keyword>
<reference evidence="2" key="1">
    <citation type="submission" date="2020-11" db="EMBL/GenBank/DDBJ databases">
        <authorList>
            <consortium name="DOE Joint Genome Institute"/>
            <person name="Ahrendt S."/>
            <person name="Riley R."/>
            <person name="Andreopoulos W."/>
            <person name="Labutti K."/>
            <person name="Pangilinan J."/>
            <person name="Ruiz-Duenas F.J."/>
            <person name="Barrasa J.M."/>
            <person name="Sanchez-Garcia M."/>
            <person name="Camarero S."/>
            <person name="Miyauchi S."/>
            <person name="Serrano A."/>
            <person name="Linde D."/>
            <person name="Babiker R."/>
            <person name="Drula E."/>
            <person name="Ayuso-Fernandez I."/>
            <person name="Pacheco R."/>
            <person name="Padilla G."/>
            <person name="Ferreira P."/>
            <person name="Barriuso J."/>
            <person name="Kellner H."/>
            <person name="Castanera R."/>
            <person name="Alfaro M."/>
            <person name="Ramirez L."/>
            <person name="Pisabarro A.G."/>
            <person name="Kuo A."/>
            <person name="Tritt A."/>
            <person name="Lipzen A."/>
            <person name="He G."/>
            <person name="Yan M."/>
            <person name="Ng V."/>
            <person name="Cullen D."/>
            <person name="Martin F."/>
            <person name="Rosso M.-N."/>
            <person name="Henrissat B."/>
            <person name="Hibbett D."/>
            <person name="Martinez A.T."/>
            <person name="Grigoriev I.V."/>
        </authorList>
    </citation>
    <scope>NUCLEOTIDE SEQUENCE</scope>
    <source>
        <strain evidence="2">ATCC 90797</strain>
    </source>
</reference>
<evidence type="ECO:0000313" key="2">
    <source>
        <dbReference type="EMBL" id="KAF9492876.1"/>
    </source>
</evidence>
<evidence type="ECO:0000313" key="3">
    <source>
        <dbReference type="Proteomes" id="UP000807025"/>
    </source>
</evidence>
<feature type="compositionally biased region" description="Acidic residues" evidence="1">
    <location>
        <begin position="77"/>
        <end position="97"/>
    </location>
</feature>
<dbReference type="Proteomes" id="UP000807025">
    <property type="component" value="Unassembled WGS sequence"/>
</dbReference>
<name>A0A9P6D4Z8_PLEER</name>
<comment type="caution">
    <text evidence="2">The sequence shown here is derived from an EMBL/GenBank/DDBJ whole genome shotgun (WGS) entry which is preliminary data.</text>
</comment>
<sequence>MQLMKKLMRLHTARTLQESGAPLAPPACQVGTGVPLASITPSITTSRIRHEEPEDVPQITTKDKGKGRDLTNLGLSDAEEDKDEGEDTEAEESDEEGDKEKDADAGTMTDNRDNNEDDSAEVPMLADLLDNNNNTMEVDPTTPKCPATPAKPTTASKHRASTSPTTTCQMGKSVHKDITHTSASSHQAPPSPMSDDLEDLQGASHTMGGTAGIARNHQC</sequence>
<evidence type="ECO:0000256" key="1">
    <source>
        <dbReference type="SAM" id="MobiDB-lite"/>
    </source>
</evidence>
<dbReference type="AlphaFoldDB" id="A0A9P6D4Z8"/>